<dbReference type="RefSeq" id="WP_012718869.1">
    <property type="nucleotide sequence ID" value="NC_012632.1"/>
</dbReference>
<sequence>MAIEQAKDLVILILGLAGGHITTDTRFQKIAFLVNEEVLKKDVKFEPMDFGPYSKELVKAVNELKKEGKVNYVLDNDGVSHYFLTKEGEKEFNEQLKKRIGQDKLEKAKKIVEKFKDVPLTYLLAYVYANYLEYTVKSKITDKVEEWRKYYGI</sequence>
<name>C3N603_SACI3</name>
<dbReference type="HOGENOM" id="CLU_143277_0_0_2"/>
<dbReference type="Proteomes" id="UP000002307">
    <property type="component" value="Chromosome"/>
</dbReference>
<dbReference type="GeneID" id="84058847"/>
<evidence type="ECO:0000313" key="1">
    <source>
        <dbReference type="EMBL" id="ACP55428.1"/>
    </source>
</evidence>
<reference evidence="1 2" key="1">
    <citation type="journal article" date="2009" name="Proc. Natl. Acad. Sci. U.S.A.">
        <title>Biogeography of the Sulfolobus islandicus pan-genome.</title>
        <authorList>
            <person name="Reno M.L."/>
            <person name="Held N.L."/>
            <person name="Fields C.J."/>
            <person name="Burke P.V."/>
            <person name="Whitaker R.J."/>
        </authorList>
    </citation>
    <scope>NUCLEOTIDE SEQUENCE [LARGE SCALE GENOMIC DNA]</scope>
    <source>
        <strain evidence="1 2">M.16.27</strain>
    </source>
</reference>
<dbReference type="AlphaFoldDB" id="C3N603"/>
<gene>
    <name evidence="1" type="ordered locus">M1627_1544</name>
</gene>
<proteinExistence type="predicted"/>
<evidence type="ECO:0000313" key="2">
    <source>
        <dbReference type="Proteomes" id="UP000002307"/>
    </source>
</evidence>
<organism evidence="1 2">
    <name type="scientific">Saccharolobus islandicus (strain M.16.27)</name>
    <name type="common">Sulfolobus islandicus</name>
    <dbReference type="NCBI Taxonomy" id="427318"/>
    <lineage>
        <taxon>Archaea</taxon>
        <taxon>Thermoproteota</taxon>
        <taxon>Thermoprotei</taxon>
        <taxon>Sulfolobales</taxon>
        <taxon>Sulfolobaceae</taxon>
        <taxon>Saccharolobus</taxon>
    </lineage>
</organism>
<dbReference type="EMBL" id="CP001401">
    <property type="protein sequence ID" value="ACP55428.1"/>
    <property type="molecule type" value="Genomic_DNA"/>
</dbReference>
<accession>C3N603</accession>
<protein>
    <submittedName>
        <fullName evidence="1">Uncharacterized protein</fullName>
    </submittedName>
</protein>
<dbReference type="KEGG" id="sim:M1627_1544"/>